<dbReference type="SUPFAM" id="SSF52467">
    <property type="entry name" value="DHS-like NAD/FAD-binding domain"/>
    <property type="match status" value="1"/>
</dbReference>
<name>A0A7W5CD09_9BACL</name>
<accession>A0A7W5CD09</accession>
<dbReference type="Proteomes" id="UP000518605">
    <property type="component" value="Unassembled WGS sequence"/>
</dbReference>
<dbReference type="Pfam" id="PF13289">
    <property type="entry name" value="SIR2_2"/>
    <property type="match status" value="1"/>
</dbReference>
<evidence type="ECO:0000313" key="2">
    <source>
        <dbReference type="Proteomes" id="UP000518605"/>
    </source>
</evidence>
<organism evidence="1 2">
    <name type="scientific">Paenibacillus endophyticus</name>
    <dbReference type="NCBI Taxonomy" id="1294268"/>
    <lineage>
        <taxon>Bacteria</taxon>
        <taxon>Bacillati</taxon>
        <taxon>Bacillota</taxon>
        <taxon>Bacilli</taxon>
        <taxon>Bacillales</taxon>
        <taxon>Paenibacillaceae</taxon>
        <taxon>Paenibacillus</taxon>
    </lineage>
</organism>
<sequence length="302" mass="34546">MSTKIEVSEVIEPVVEKEIIRWPSSLVTELAERRCIIVLGSGVSASSKSSVGKSPKDWDGFLREGIKRMNNEDAKVVAIEMCDKKNYLDAAQIMKDHINLGDYDDFFQEEFNPRDIYLPSEVHKTIMLLDPKIVVTTNYDKIYDNLCMQQPSYNVLKYYDNNIIDDIRSRKRLVLKAHGCVSNTKQTILTRGDYFEARDQYSSFYRVLDSLFLVNTILFIGNGLSDPDINLLLENANIAAKCSRPHYIVSGNNWNISVKKAIKSTYNLEFLEYPAGQYELIPEALNDLLSLVLEHRNENGLQ</sequence>
<comment type="caution">
    <text evidence="1">The sequence shown here is derived from an EMBL/GenBank/DDBJ whole genome shotgun (WGS) entry which is preliminary data.</text>
</comment>
<evidence type="ECO:0000313" key="1">
    <source>
        <dbReference type="EMBL" id="MBB3155476.1"/>
    </source>
</evidence>
<evidence type="ECO:0008006" key="3">
    <source>
        <dbReference type="Google" id="ProtNLM"/>
    </source>
</evidence>
<dbReference type="EMBL" id="JACHXW010000025">
    <property type="protein sequence ID" value="MBB3155476.1"/>
    <property type="molecule type" value="Genomic_DNA"/>
</dbReference>
<dbReference type="RefSeq" id="WP_183570191.1">
    <property type="nucleotide sequence ID" value="NZ_CBCSLB010000024.1"/>
</dbReference>
<proteinExistence type="predicted"/>
<dbReference type="InterPro" id="IPR029035">
    <property type="entry name" value="DHS-like_NAD/FAD-binding_dom"/>
</dbReference>
<gene>
    <name evidence="1" type="ORF">FHS16_005584</name>
</gene>
<dbReference type="AlphaFoldDB" id="A0A7W5CD09"/>
<keyword evidence="2" id="KW-1185">Reference proteome</keyword>
<protein>
    <recommendedName>
        <fullName evidence="3">SIR2-like domain-containing protein</fullName>
    </recommendedName>
</protein>
<reference evidence="1 2" key="1">
    <citation type="submission" date="2020-08" db="EMBL/GenBank/DDBJ databases">
        <title>Genomic Encyclopedia of Type Strains, Phase III (KMG-III): the genomes of soil and plant-associated and newly described type strains.</title>
        <authorList>
            <person name="Whitman W."/>
        </authorList>
    </citation>
    <scope>NUCLEOTIDE SEQUENCE [LARGE SCALE GENOMIC DNA]</scope>
    <source>
        <strain evidence="1 2">CECT 8234</strain>
    </source>
</reference>